<accession>A0A3N0XJY6</accession>
<gene>
    <name evidence="3" type="ORF">DPX16_7872</name>
</gene>
<organism evidence="3 4">
    <name type="scientific">Anabarilius grahami</name>
    <name type="common">Kanglang fish</name>
    <name type="synonym">Barilius grahami</name>
    <dbReference type="NCBI Taxonomy" id="495550"/>
    <lineage>
        <taxon>Eukaryota</taxon>
        <taxon>Metazoa</taxon>
        <taxon>Chordata</taxon>
        <taxon>Craniata</taxon>
        <taxon>Vertebrata</taxon>
        <taxon>Euteleostomi</taxon>
        <taxon>Actinopterygii</taxon>
        <taxon>Neopterygii</taxon>
        <taxon>Teleostei</taxon>
        <taxon>Ostariophysi</taxon>
        <taxon>Cypriniformes</taxon>
        <taxon>Xenocyprididae</taxon>
        <taxon>Xenocypridinae</taxon>
        <taxon>Xenocypridinae incertae sedis</taxon>
        <taxon>Anabarilius</taxon>
    </lineage>
</organism>
<comment type="caution">
    <text evidence="3">The sequence shown here is derived from an EMBL/GenBank/DDBJ whole genome shotgun (WGS) entry which is preliminary data.</text>
</comment>
<feature type="region of interest" description="Disordered" evidence="1">
    <location>
        <begin position="1"/>
        <end position="25"/>
    </location>
</feature>
<dbReference type="Proteomes" id="UP000281406">
    <property type="component" value="Unassembled WGS sequence"/>
</dbReference>
<feature type="domain" description="Interferon/interleukin receptor" evidence="2">
    <location>
        <begin position="50"/>
        <end position="161"/>
    </location>
</feature>
<dbReference type="InterPro" id="IPR015373">
    <property type="entry name" value="Interferon/interleukin_rcp_dom"/>
</dbReference>
<dbReference type="AlphaFoldDB" id="A0A3N0XJY6"/>
<reference evidence="3 4" key="1">
    <citation type="submission" date="2018-10" db="EMBL/GenBank/DDBJ databases">
        <title>Genome assembly for a Yunnan-Guizhou Plateau 3E fish, Anabarilius grahami (Regan), and its evolutionary and genetic applications.</title>
        <authorList>
            <person name="Jiang W."/>
        </authorList>
    </citation>
    <scope>NUCLEOTIDE SEQUENCE [LARGE SCALE GENOMIC DNA]</scope>
    <source>
        <strain evidence="3">AG-KIZ</strain>
        <tissue evidence="3">Muscle</tissue>
    </source>
</reference>
<keyword evidence="4" id="KW-1185">Reference proteome</keyword>
<evidence type="ECO:0000259" key="2">
    <source>
        <dbReference type="Pfam" id="PF09294"/>
    </source>
</evidence>
<dbReference type="Pfam" id="PF09294">
    <property type="entry name" value="Interfer-bind"/>
    <property type="match status" value="1"/>
</dbReference>
<dbReference type="EMBL" id="RJVU01071502">
    <property type="protein sequence ID" value="ROI46754.1"/>
    <property type="molecule type" value="Genomic_DNA"/>
</dbReference>
<sequence length="356" mass="40081">METSEQTGSDIADSTRPKKPLNPSKNLYERERRDINKPTNYLTVSAAIFSPANIIISMDKESLWVTVNFPCAPSVYCDDHYDMACNCTINEFISLSATVTLYNKHNLSERQTHYATVMEGTQLMVEFGFLIPGQVYCAVANFTAEGAPDSSPMSLPQCVHIPEKIDVQHYTQSVLQLKYKPLLCFQALLQDLELQKDTFIDSCEAAPHNESSEGDHISVVSICDITLTDNQHSYYNSQIMGNGYYKSPILHDPDCIEESVESLELGIEVQNNEFHLFPSHPALEAKVGCYQNLCEENPNIPLSSVQVKCTQQDEMSTEDSKWYGDVEMFQTEYETNENGPEQIQATDVSSQKAEYI</sequence>
<feature type="region of interest" description="Disordered" evidence="1">
    <location>
        <begin position="334"/>
        <end position="356"/>
    </location>
</feature>
<proteinExistence type="predicted"/>
<name>A0A3N0XJY6_ANAGA</name>
<evidence type="ECO:0000313" key="4">
    <source>
        <dbReference type="Proteomes" id="UP000281406"/>
    </source>
</evidence>
<dbReference type="OrthoDB" id="8584840at2759"/>
<evidence type="ECO:0000256" key="1">
    <source>
        <dbReference type="SAM" id="MobiDB-lite"/>
    </source>
</evidence>
<evidence type="ECO:0000313" key="3">
    <source>
        <dbReference type="EMBL" id="ROI46754.1"/>
    </source>
</evidence>
<protein>
    <recommendedName>
        <fullName evidence="2">Interferon/interleukin receptor domain-containing protein</fullName>
    </recommendedName>
</protein>